<dbReference type="InterPro" id="IPR017998">
    <property type="entry name" value="Chaperone_TCP-1"/>
</dbReference>
<evidence type="ECO:0000313" key="10">
    <source>
        <dbReference type="Proteomes" id="UP000059188"/>
    </source>
</evidence>
<dbReference type="GO" id="GO:0005832">
    <property type="term" value="C:chaperonin-containing T-complex"/>
    <property type="evidence" value="ECO:0007669"/>
    <property type="project" value="UniProtKB-ARBA"/>
</dbReference>
<dbReference type="STRING" id="1108050.A0A0B7FV12"/>
<dbReference type="SUPFAM" id="SSF48592">
    <property type="entry name" value="GroEL equatorial domain-like"/>
    <property type="match status" value="1"/>
</dbReference>
<organism evidence="9 10">
    <name type="scientific">Thanatephorus cucumeris (strain AG1-IB / isolate 7/3/14)</name>
    <name type="common">Lettuce bottom rot fungus</name>
    <name type="synonym">Rhizoctonia solani</name>
    <dbReference type="NCBI Taxonomy" id="1108050"/>
    <lineage>
        <taxon>Eukaryota</taxon>
        <taxon>Fungi</taxon>
        <taxon>Dikarya</taxon>
        <taxon>Basidiomycota</taxon>
        <taxon>Agaricomycotina</taxon>
        <taxon>Agaricomycetes</taxon>
        <taxon>Cantharellales</taxon>
        <taxon>Ceratobasidiaceae</taxon>
        <taxon>Rhizoctonia</taxon>
        <taxon>Rhizoctonia solani AG-1</taxon>
    </lineage>
</organism>
<evidence type="ECO:0000313" key="9">
    <source>
        <dbReference type="EMBL" id="CEL61545.1"/>
    </source>
</evidence>
<dbReference type="EMBL" id="LN679686">
    <property type="protein sequence ID" value="CEL61545.1"/>
    <property type="molecule type" value="Genomic_DNA"/>
</dbReference>
<dbReference type="InterPro" id="IPR027413">
    <property type="entry name" value="GROEL-like_equatorial_sf"/>
</dbReference>
<evidence type="ECO:0000256" key="1">
    <source>
        <dbReference type="ARBA" id="ARBA00004496"/>
    </source>
</evidence>
<dbReference type="PROSITE" id="PS00995">
    <property type="entry name" value="TCP1_3"/>
    <property type="match status" value="1"/>
</dbReference>
<dbReference type="InterPro" id="IPR002423">
    <property type="entry name" value="Cpn60/GroEL/TCP-1"/>
</dbReference>
<evidence type="ECO:0000256" key="2">
    <source>
        <dbReference type="ARBA" id="ARBA00008020"/>
    </source>
</evidence>
<dbReference type="GO" id="GO:0005524">
    <property type="term" value="F:ATP binding"/>
    <property type="evidence" value="ECO:0007669"/>
    <property type="project" value="UniProtKB-KW"/>
</dbReference>
<evidence type="ECO:0000256" key="3">
    <source>
        <dbReference type="ARBA" id="ARBA00017187"/>
    </source>
</evidence>
<name>A0A0B7FV12_THACB</name>
<protein>
    <recommendedName>
        <fullName evidence="3">T-complex protein 1 subunit gamma</fullName>
    </recommendedName>
</protein>
<evidence type="ECO:0000256" key="8">
    <source>
        <dbReference type="RuleBase" id="RU004187"/>
    </source>
</evidence>
<keyword evidence="4" id="KW-0963">Cytoplasm</keyword>
<evidence type="ECO:0000256" key="6">
    <source>
        <dbReference type="ARBA" id="ARBA00022840"/>
    </source>
</evidence>
<proteinExistence type="inferred from homology"/>
<keyword evidence="7 8" id="KW-0143">Chaperone</keyword>
<dbReference type="GO" id="GO:0140662">
    <property type="term" value="F:ATP-dependent protein folding chaperone"/>
    <property type="evidence" value="ECO:0007669"/>
    <property type="project" value="InterPro"/>
</dbReference>
<comment type="subcellular location">
    <subcellularLocation>
        <location evidence="1">Cytoplasm</location>
    </subcellularLocation>
</comment>
<accession>A0A0B7FV12</accession>
<keyword evidence="10" id="KW-1185">Reference proteome</keyword>
<evidence type="ECO:0000256" key="7">
    <source>
        <dbReference type="ARBA" id="ARBA00023186"/>
    </source>
</evidence>
<dbReference type="Pfam" id="PF00118">
    <property type="entry name" value="Cpn60_TCP1"/>
    <property type="match status" value="1"/>
</dbReference>
<dbReference type="Gene3D" id="1.10.560.10">
    <property type="entry name" value="GroEL-like equatorial domain"/>
    <property type="match status" value="1"/>
</dbReference>
<keyword evidence="6 8" id="KW-0067">ATP-binding</keyword>
<reference evidence="9 10" key="1">
    <citation type="submission" date="2014-11" db="EMBL/GenBank/DDBJ databases">
        <authorList>
            <person name="Wibberg Daniel"/>
        </authorList>
    </citation>
    <scope>NUCLEOTIDE SEQUENCE [LARGE SCALE GENOMIC DNA]</scope>
    <source>
        <strain evidence="9">Rhizoctonia solani AG1-IB 7/3/14</strain>
    </source>
</reference>
<dbReference type="GO" id="GO:0016887">
    <property type="term" value="F:ATP hydrolysis activity"/>
    <property type="evidence" value="ECO:0007669"/>
    <property type="project" value="InterPro"/>
</dbReference>
<evidence type="ECO:0000256" key="4">
    <source>
        <dbReference type="ARBA" id="ARBA00022490"/>
    </source>
</evidence>
<dbReference type="AlphaFoldDB" id="A0A0B7FV12"/>
<sequence>MQAPGQMPVFVMNTTPERQSGRKAQVANITAAKTVADVIRTCLGPKAMLKMILDPMGGILLTNDGNAILREIDVAHPAAKNMIELSRTQDEEVGDGTTSVIILGSSIRQSSILHAIHISNFSWRGSSSHTSAP</sequence>
<dbReference type="PROSITE" id="PS00750">
    <property type="entry name" value="TCP1_1"/>
    <property type="match status" value="1"/>
</dbReference>
<dbReference type="OrthoDB" id="3224201at2759"/>
<dbReference type="Proteomes" id="UP000059188">
    <property type="component" value="Unassembled WGS sequence"/>
</dbReference>
<dbReference type="PANTHER" id="PTHR11353">
    <property type="entry name" value="CHAPERONIN"/>
    <property type="match status" value="1"/>
</dbReference>
<dbReference type="PROSITE" id="PS00751">
    <property type="entry name" value="TCP1_2"/>
    <property type="match status" value="1"/>
</dbReference>
<evidence type="ECO:0000256" key="5">
    <source>
        <dbReference type="ARBA" id="ARBA00022741"/>
    </source>
</evidence>
<dbReference type="PRINTS" id="PR00304">
    <property type="entry name" value="TCOMPLEXTCP1"/>
</dbReference>
<keyword evidence="5 8" id="KW-0547">Nucleotide-binding</keyword>
<gene>
    <name evidence="9" type="ORF">RSOLAG1IB_12478</name>
</gene>
<dbReference type="FunFam" id="1.10.560.10:FF:000085">
    <property type="entry name" value="T-complex protein 1 subunit gamma"/>
    <property type="match status" value="1"/>
</dbReference>
<comment type="similarity">
    <text evidence="2 8">Belongs to the TCP-1 chaperonin family.</text>
</comment>
<dbReference type="GO" id="GO:0051082">
    <property type="term" value="F:unfolded protein binding"/>
    <property type="evidence" value="ECO:0007669"/>
    <property type="project" value="InterPro"/>
</dbReference>
<dbReference type="InterPro" id="IPR002194">
    <property type="entry name" value="Chaperonin_TCP-1_CS"/>
</dbReference>